<sequence length="255" mass="27675">MSRPTGNLFGWTLALLAMALFCSLGVWQLDRAQQKKAMLAESRSVLAVRKPLPLRAAADPARKAVYDWAQGEGRFTEAPAVLLDNQTREGRSGVRVYRVFQPNMSQPDRHQADAAAAPPLLVELGWMPLAGDRRLPRIESFSGTLQVAGLLAPPPSAGLASAIASPQADGNLLATSLDHAVLSNALKLPTLAPRVLRLDPALKVGYLRDLDILPNTLPPERHLGYAVQWFGLALTVFITALVLTLRKRKQRSQAA</sequence>
<keyword evidence="5 6" id="KW-0472">Membrane</keyword>
<proteinExistence type="inferred from homology"/>
<comment type="similarity">
    <text evidence="2 6">Belongs to the SURF1 family.</text>
</comment>
<dbReference type="PROSITE" id="PS50895">
    <property type="entry name" value="SURF1"/>
    <property type="match status" value="1"/>
</dbReference>
<evidence type="ECO:0000313" key="7">
    <source>
        <dbReference type="EMBL" id="MDR6841630.1"/>
    </source>
</evidence>
<keyword evidence="3 6" id="KW-0812">Transmembrane</keyword>
<dbReference type="InterPro" id="IPR045214">
    <property type="entry name" value="Surf1/Surf4"/>
</dbReference>
<comment type="caution">
    <text evidence="6">Lacks conserved residue(s) required for the propagation of feature annotation.</text>
</comment>
<accession>A0ABU1RS77</accession>
<dbReference type="RefSeq" id="WP_430540581.1">
    <property type="nucleotide sequence ID" value="NZ_JAVDTT010000002.1"/>
</dbReference>
<gene>
    <name evidence="7" type="ORF">J2W94_001915</name>
</gene>
<evidence type="ECO:0000256" key="2">
    <source>
        <dbReference type="ARBA" id="ARBA00007165"/>
    </source>
</evidence>
<comment type="caution">
    <text evidence="7">The sequence shown here is derived from an EMBL/GenBank/DDBJ whole genome shotgun (WGS) entry which is preliminary data.</text>
</comment>
<reference evidence="7 8" key="1">
    <citation type="submission" date="2023-07" db="EMBL/GenBank/DDBJ databases">
        <title>Sorghum-associated microbial communities from plants grown in Nebraska, USA.</title>
        <authorList>
            <person name="Schachtman D."/>
        </authorList>
    </citation>
    <scope>NUCLEOTIDE SEQUENCE [LARGE SCALE GENOMIC DNA]</scope>
    <source>
        <strain evidence="7 8">BE107</strain>
    </source>
</reference>
<dbReference type="CDD" id="cd06662">
    <property type="entry name" value="SURF1"/>
    <property type="match status" value="1"/>
</dbReference>
<keyword evidence="4 6" id="KW-1133">Transmembrane helix</keyword>
<evidence type="ECO:0000256" key="3">
    <source>
        <dbReference type="ARBA" id="ARBA00022692"/>
    </source>
</evidence>
<evidence type="ECO:0000256" key="4">
    <source>
        <dbReference type="ARBA" id="ARBA00022989"/>
    </source>
</evidence>
<dbReference type="Pfam" id="PF02104">
    <property type="entry name" value="SURF1"/>
    <property type="match status" value="1"/>
</dbReference>
<keyword evidence="6" id="KW-1003">Cell membrane</keyword>
<dbReference type="EMBL" id="JAVDTT010000002">
    <property type="protein sequence ID" value="MDR6841630.1"/>
    <property type="molecule type" value="Genomic_DNA"/>
</dbReference>
<evidence type="ECO:0000256" key="6">
    <source>
        <dbReference type="RuleBase" id="RU363076"/>
    </source>
</evidence>
<evidence type="ECO:0000256" key="5">
    <source>
        <dbReference type="ARBA" id="ARBA00023136"/>
    </source>
</evidence>
<dbReference type="PANTHER" id="PTHR23427">
    <property type="entry name" value="SURFEIT LOCUS PROTEIN"/>
    <property type="match status" value="1"/>
</dbReference>
<evidence type="ECO:0000256" key="1">
    <source>
        <dbReference type="ARBA" id="ARBA00004370"/>
    </source>
</evidence>
<evidence type="ECO:0000313" key="8">
    <source>
        <dbReference type="Proteomes" id="UP001254759"/>
    </source>
</evidence>
<dbReference type="InterPro" id="IPR002994">
    <property type="entry name" value="Surf1/Shy1"/>
</dbReference>
<dbReference type="Proteomes" id="UP001254759">
    <property type="component" value="Unassembled WGS sequence"/>
</dbReference>
<name>A0ABU1RS77_9GAMM</name>
<dbReference type="PANTHER" id="PTHR23427:SF2">
    <property type="entry name" value="SURFEIT LOCUS PROTEIN 1"/>
    <property type="match status" value="1"/>
</dbReference>
<organism evidence="7 8">
    <name type="scientific">Pseudoxanthomonas sacheonensis</name>
    <dbReference type="NCBI Taxonomy" id="443615"/>
    <lineage>
        <taxon>Bacteria</taxon>
        <taxon>Pseudomonadati</taxon>
        <taxon>Pseudomonadota</taxon>
        <taxon>Gammaproteobacteria</taxon>
        <taxon>Lysobacterales</taxon>
        <taxon>Lysobacteraceae</taxon>
        <taxon>Pseudoxanthomonas</taxon>
    </lineage>
</organism>
<comment type="subcellular location">
    <subcellularLocation>
        <location evidence="6">Cell membrane</location>
        <topology evidence="6">Multi-pass membrane protein</topology>
    </subcellularLocation>
    <subcellularLocation>
        <location evidence="1">Membrane</location>
    </subcellularLocation>
</comment>
<protein>
    <recommendedName>
        <fullName evidence="6">SURF1-like protein</fullName>
    </recommendedName>
</protein>
<keyword evidence="8" id="KW-1185">Reference proteome</keyword>
<feature type="transmembrane region" description="Helical" evidence="6">
    <location>
        <begin position="223"/>
        <end position="245"/>
    </location>
</feature>